<dbReference type="Gene3D" id="1.10.260.40">
    <property type="entry name" value="lambda repressor-like DNA-binding domains"/>
    <property type="match status" value="1"/>
</dbReference>
<dbReference type="CDD" id="cd06307">
    <property type="entry name" value="PBP1_sugar_binding"/>
    <property type="match status" value="1"/>
</dbReference>
<dbReference type="InterPro" id="IPR028082">
    <property type="entry name" value="Peripla_BP_I"/>
</dbReference>
<dbReference type="InterPro" id="IPR025997">
    <property type="entry name" value="SBP_2_dom"/>
</dbReference>
<feature type="domain" description="HTH lacI-type" evidence="4">
    <location>
        <begin position="7"/>
        <end position="61"/>
    </location>
</feature>
<keyword evidence="2" id="KW-0238">DNA-binding</keyword>
<name>A0A1H2VYD4_9BACL</name>
<dbReference type="Gene3D" id="3.40.50.2300">
    <property type="match status" value="2"/>
</dbReference>
<protein>
    <submittedName>
        <fullName evidence="5">LacI family transcriptional regulator</fullName>
    </submittedName>
</protein>
<reference evidence="6" key="1">
    <citation type="submission" date="2016-10" db="EMBL/GenBank/DDBJ databases">
        <authorList>
            <person name="Varghese N."/>
        </authorList>
    </citation>
    <scope>NUCLEOTIDE SEQUENCE [LARGE SCALE GENOMIC DNA]</scope>
    <source>
        <strain evidence="6">DSM 12489</strain>
    </source>
</reference>
<accession>A0A1H2VYD4</accession>
<dbReference type="PANTHER" id="PTHR30146">
    <property type="entry name" value="LACI-RELATED TRANSCRIPTIONAL REPRESSOR"/>
    <property type="match status" value="1"/>
</dbReference>
<evidence type="ECO:0000256" key="3">
    <source>
        <dbReference type="ARBA" id="ARBA00023163"/>
    </source>
</evidence>
<dbReference type="AlphaFoldDB" id="A0A1H2VYD4"/>
<evidence type="ECO:0000259" key="4">
    <source>
        <dbReference type="PROSITE" id="PS50932"/>
    </source>
</evidence>
<dbReference type="PANTHER" id="PTHR30146:SF152">
    <property type="entry name" value="TRANSCRIPTIONAL REGULATORY PROTEIN"/>
    <property type="match status" value="1"/>
</dbReference>
<keyword evidence="6" id="KW-1185">Reference proteome</keyword>
<organism evidence="5 6">
    <name type="scientific">Alicyclobacillus hesperidum</name>
    <dbReference type="NCBI Taxonomy" id="89784"/>
    <lineage>
        <taxon>Bacteria</taxon>
        <taxon>Bacillati</taxon>
        <taxon>Bacillota</taxon>
        <taxon>Bacilli</taxon>
        <taxon>Bacillales</taxon>
        <taxon>Alicyclobacillaceae</taxon>
        <taxon>Alicyclobacillus</taxon>
    </lineage>
</organism>
<proteinExistence type="predicted"/>
<dbReference type="Pfam" id="PF13407">
    <property type="entry name" value="Peripla_BP_4"/>
    <property type="match status" value="1"/>
</dbReference>
<keyword evidence="3" id="KW-0804">Transcription</keyword>
<dbReference type="PROSITE" id="PS50932">
    <property type="entry name" value="HTH_LACI_2"/>
    <property type="match status" value="1"/>
</dbReference>
<dbReference type="InterPro" id="IPR010982">
    <property type="entry name" value="Lambda_DNA-bd_dom_sf"/>
</dbReference>
<dbReference type="CDD" id="cd01392">
    <property type="entry name" value="HTH_LacI"/>
    <property type="match status" value="1"/>
</dbReference>
<dbReference type="SUPFAM" id="SSF47413">
    <property type="entry name" value="lambda repressor-like DNA-binding domains"/>
    <property type="match status" value="1"/>
</dbReference>
<keyword evidence="1" id="KW-0805">Transcription regulation</keyword>
<dbReference type="InterPro" id="IPR000843">
    <property type="entry name" value="HTH_LacI"/>
</dbReference>
<dbReference type="GO" id="GO:0003700">
    <property type="term" value="F:DNA-binding transcription factor activity"/>
    <property type="evidence" value="ECO:0007669"/>
    <property type="project" value="TreeGrafter"/>
</dbReference>
<dbReference type="Proteomes" id="UP000182589">
    <property type="component" value="Unassembled WGS sequence"/>
</dbReference>
<gene>
    <name evidence="5" type="ORF">SAMN04489725_11267</name>
</gene>
<sequence length="340" mass="37567">MSERKRITKREIAERLGLSISTVDRVLNGRGGVKPETYRRVMEAAEDLHYSVNKSASLLSKGREVTIGVVIHEYPSDFWVQIASGVEDAMVELRDFGLHVEWIRVSDADESSQKIILDRITSGKIDGLALPGGNLAYVDVIDGAIDAGVPVCTFNIDAPSSKRLFYVGCDYANAGRLAAELMAKLLRGQGKVALITDSWTSFQSQQKIIGFREELSYYPGVKLVGPLKMEPEDPNLSILNMENDLSTVDGIYVSNAEVHSFAMSPFASGKVLIGHDMTPDVLQDLNRGAITAVICQNPRQQGYLPIKKLFGHIALGEEIKKTAYITQLEIVMRRNAEFYI</sequence>
<evidence type="ECO:0000313" key="5">
    <source>
        <dbReference type="EMBL" id="SDW73014.1"/>
    </source>
</evidence>
<evidence type="ECO:0000256" key="1">
    <source>
        <dbReference type="ARBA" id="ARBA00023015"/>
    </source>
</evidence>
<dbReference type="EMBL" id="FNOJ01000012">
    <property type="protein sequence ID" value="SDW73014.1"/>
    <property type="molecule type" value="Genomic_DNA"/>
</dbReference>
<dbReference type="RefSeq" id="WP_074693361.1">
    <property type="nucleotide sequence ID" value="NZ_FNOJ01000012.1"/>
</dbReference>
<dbReference type="GO" id="GO:0000976">
    <property type="term" value="F:transcription cis-regulatory region binding"/>
    <property type="evidence" value="ECO:0007669"/>
    <property type="project" value="TreeGrafter"/>
</dbReference>
<dbReference type="Pfam" id="PF00356">
    <property type="entry name" value="LacI"/>
    <property type="match status" value="1"/>
</dbReference>
<dbReference type="SMART" id="SM00354">
    <property type="entry name" value="HTH_LACI"/>
    <property type="match status" value="1"/>
</dbReference>
<evidence type="ECO:0000256" key="2">
    <source>
        <dbReference type="ARBA" id="ARBA00023125"/>
    </source>
</evidence>
<dbReference type="SUPFAM" id="SSF53822">
    <property type="entry name" value="Periplasmic binding protein-like I"/>
    <property type="match status" value="1"/>
</dbReference>
<evidence type="ECO:0000313" key="6">
    <source>
        <dbReference type="Proteomes" id="UP000182589"/>
    </source>
</evidence>
<dbReference type="STRING" id="89784.SAMN04489725_11267"/>